<dbReference type="Proteomes" id="UP001303001">
    <property type="component" value="Chromosome"/>
</dbReference>
<evidence type="ECO:0000256" key="1">
    <source>
        <dbReference type="SAM" id="MobiDB-lite"/>
    </source>
</evidence>
<name>A0ABY9ZWA2_9ACTN</name>
<keyword evidence="3" id="KW-1185">Reference proteome</keyword>
<proteinExistence type="predicted"/>
<protein>
    <recommendedName>
        <fullName evidence="4">Mycothiol-dependent maleylpyruvate isomerase metal-binding domain-containing protein</fullName>
    </recommendedName>
</protein>
<evidence type="ECO:0008006" key="4">
    <source>
        <dbReference type="Google" id="ProtNLM"/>
    </source>
</evidence>
<accession>A0ABY9ZWA2</accession>
<gene>
    <name evidence="2" type="ORF">RMN56_31435</name>
</gene>
<evidence type="ECO:0000313" key="2">
    <source>
        <dbReference type="EMBL" id="WNM39564.1"/>
    </source>
</evidence>
<dbReference type="EMBL" id="CP134876">
    <property type="protein sequence ID" value="WNM39564.1"/>
    <property type="molecule type" value="Genomic_DNA"/>
</dbReference>
<sequence>MEETVVVTADDLDAALSRVVAGLRPATGLDWSARAGGLEWDCWHTAEHVGDCLMSFAAQLVARPEERYVRFMAIVDKDASPAEVLEFAETGGRILAATVRTSGPDVRAYHPTGHADPEGFAAMGCAEALLHGDDIARGLGLAIDPPPGVCDRVLARLFPEAAQDLGGVDPWAALRWCTGRTALPGHPRRQEWRWRGAPPASQAVMPRPGGEGRKDRAVWLSSRS</sequence>
<dbReference type="SUPFAM" id="SSF109854">
    <property type="entry name" value="DinB/YfiT-like putative metalloenzymes"/>
    <property type="match status" value="1"/>
</dbReference>
<feature type="region of interest" description="Disordered" evidence="1">
    <location>
        <begin position="188"/>
        <end position="224"/>
    </location>
</feature>
<reference evidence="2 3" key="1">
    <citation type="submission" date="2023-09" db="EMBL/GenBank/DDBJ databases">
        <title>Micromonospora halotolerans DSM 45598 genome sequence.</title>
        <authorList>
            <person name="Mo P."/>
        </authorList>
    </citation>
    <scope>NUCLEOTIDE SEQUENCE [LARGE SCALE GENOMIC DNA]</scope>
    <source>
        <strain evidence="2 3">DSM 45598</strain>
    </source>
</reference>
<dbReference type="InterPro" id="IPR034660">
    <property type="entry name" value="DinB/YfiT-like"/>
</dbReference>
<evidence type="ECO:0000313" key="3">
    <source>
        <dbReference type="Proteomes" id="UP001303001"/>
    </source>
</evidence>
<dbReference type="RefSeq" id="WP_313721495.1">
    <property type="nucleotide sequence ID" value="NZ_CP134876.1"/>
</dbReference>
<organism evidence="2 3">
    <name type="scientific">Micromonospora halotolerans</name>
    <dbReference type="NCBI Taxonomy" id="709879"/>
    <lineage>
        <taxon>Bacteria</taxon>
        <taxon>Bacillati</taxon>
        <taxon>Actinomycetota</taxon>
        <taxon>Actinomycetes</taxon>
        <taxon>Micromonosporales</taxon>
        <taxon>Micromonosporaceae</taxon>
        <taxon>Micromonospora</taxon>
    </lineage>
</organism>